<dbReference type="AlphaFoldDB" id="A0A150INZ8"/>
<dbReference type="Proteomes" id="UP000091929">
    <property type="component" value="Unassembled WGS sequence"/>
</dbReference>
<name>A0A150INZ8_9EURY</name>
<comment type="caution">
    <text evidence="1">The sequence shown here is derived from an EMBL/GenBank/DDBJ whole genome shotgun (WGS) entry which is preliminary data.</text>
</comment>
<organism evidence="1 2">
    <name type="scientific">Candidatus Methanofastidiosum methylothiophilum</name>
    <dbReference type="NCBI Taxonomy" id="1705564"/>
    <lineage>
        <taxon>Archaea</taxon>
        <taxon>Methanobacteriati</taxon>
        <taxon>Methanobacteriota</taxon>
        <taxon>Stenosarchaea group</taxon>
        <taxon>Candidatus Methanofastidiosia</taxon>
        <taxon>Candidatus Methanofastidiosales</taxon>
        <taxon>Candidatus Methanofastidiosaceae</taxon>
        <taxon>Candidatus Methanofastidiosum</taxon>
    </lineage>
</organism>
<evidence type="ECO:0000313" key="1">
    <source>
        <dbReference type="EMBL" id="KYC46677.1"/>
    </source>
</evidence>
<sequence length="308" mass="35466">MTKIKANKVLFIKLGQGGQFEKECIEQNQTLRLGYRKVDHKLCVGGHWDKVHDYFTTEENSKTFVATSHSNQIKQFYEEDQKTLWITFYANKLWWCFSKPEITLLADKTKTRPVIGKWSDKDIAGNVLLGSNISGKLLKTQGFRGTICSVPEQKYALAKINCEQMKEVVDVEQAMFNLKSKLTFLIQNLQWKDFETLVDLIFRQAGWQRVGDKGKTQKTLDLELFAPVTGERAIVQIKAQSDLPQFLGYQDQFATMNDYDKFFYVVHTAKNNLANYQNDTETKLYLVDKVAELTISAGLVEWVIKKTS</sequence>
<dbReference type="EMBL" id="LNGF01000052">
    <property type="protein sequence ID" value="KYC46677.1"/>
    <property type="molecule type" value="Genomic_DNA"/>
</dbReference>
<dbReference type="PATRIC" id="fig|1706437.3.peg.1757"/>
<evidence type="ECO:0008006" key="3">
    <source>
        <dbReference type="Google" id="ProtNLM"/>
    </source>
</evidence>
<evidence type="ECO:0000313" key="2">
    <source>
        <dbReference type="Proteomes" id="UP000091929"/>
    </source>
</evidence>
<proteinExistence type="predicted"/>
<accession>A0A150INZ8</accession>
<reference evidence="1 2" key="1">
    <citation type="journal article" date="2016" name="ISME J.">
        <title>Chasing the elusive Euryarchaeota class WSA2: genomes reveal a uniquely fastidious methyl-reducing methanogen.</title>
        <authorList>
            <person name="Nobu M.K."/>
            <person name="Narihiro T."/>
            <person name="Kuroda K."/>
            <person name="Mei R."/>
            <person name="Liu W.T."/>
        </authorList>
    </citation>
    <scope>NUCLEOTIDE SEQUENCE [LARGE SCALE GENOMIC DNA]</scope>
    <source>
        <strain evidence="1">B15fssc0709_Meth_Bin003</strain>
    </source>
</reference>
<gene>
    <name evidence="1" type="ORF">APG11_01746</name>
</gene>
<protein>
    <recommendedName>
        <fullName evidence="3">Restriction endonuclease type IV Mrr domain-containing protein</fullName>
    </recommendedName>
</protein>